<reference evidence="8 9" key="1">
    <citation type="journal article" date="2022" name="G3 (Bethesda)">
        <title>Whole-genome sequence and methylome profiling of the almond [Prunus dulcis (Mill.) D.A. Webb] cultivar 'Nonpareil'.</title>
        <authorList>
            <person name="D'Amico-Willman K.M."/>
            <person name="Ouma W.Z."/>
            <person name="Meulia T."/>
            <person name="Sideli G.M."/>
            <person name="Gradziel T.M."/>
            <person name="Fresnedo-Ramirez J."/>
        </authorList>
    </citation>
    <scope>NUCLEOTIDE SEQUENCE [LARGE SCALE GENOMIC DNA]</scope>
    <source>
        <strain evidence="8">Clone GOH B32 T37-40</strain>
    </source>
</reference>
<evidence type="ECO:0000259" key="7">
    <source>
        <dbReference type="Pfam" id="PF00916"/>
    </source>
</evidence>
<dbReference type="GO" id="GO:0055085">
    <property type="term" value="P:transmembrane transport"/>
    <property type="evidence" value="ECO:0007669"/>
    <property type="project" value="InterPro"/>
</dbReference>
<evidence type="ECO:0000256" key="2">
    <source>
        <dbReference type="ARBA" id="ARBA00022692"/>
    </source>
</evidence>
<organism evidence="8 9">
    <name type="scientific">Prunus dulcis</name>
    <name type="common">Almond</name>
    <name type="synonym">Amygdalus dulcis</name>
    <dbReference type="NCBI Taxonomy" id="3755"/>
    <lineage>
        <taxon>Eukaryota</taxon>
        <taxon>Viridiplantae</taxon>
        <taxon>Streptophyta</taxon>
        <taxon>Embryophyta</taxon>
        <taxon>Tracheophyta</taxon>
        <taxon>Spermatophyta</taxon>
        <taxon>Magnoliopsida</taxon>
        <taxon>eudicotyledons</taxon>
        <taxon>Gunneridae</taxon>
        <taxon>Pentapetalae</taxon>
        <taxon>rosids</taxon>
        <taxon>fabids</taxon>
        <taxon>Rosales</taxon>
        <taxon>Rosaceae</taxon>
        <taxon>Amygdaloideae</taxon>
        <taxon>Amygdaleae</taxon>
        <taxon>Prunus</taxon>
    </lineage>
</organism>
<feature type="transmembrane region" description="Helical" evidence="6">
    <location>
        <begin position="27"/>
        <end position="50"/>
    </location>
</feature>
<dbReference type="Proteomes" id="UP001054821">
    <property type="component" value="Chromosome 5"/>
</dbReference>
<protein>
    <recommendedName>
        <fullName evidence="7">SLC26A/SulP transporter domain-containing protein</fullName>
    </recommendedName>
</protein>
<sequence>MMRSCVVSSLIVDRIRAKLELKPSCTFAAAVLVAVAAVPVAAATASVPLLHRSHDLPPRPRHTQHKPDQEPPQPSPLPKGKTRKYLRYVRAAGPLTAVLSGTIFVKIFNPSSISLVGDIPQGLPSFSIPRAFGYATSLIPTALLITGVAILESVGIAKALAAKNGYELDSNQESFGCKQGNCTL</sequence>
<dbReference type="GO" id="GO:0016020">
    <property type="term" value="C:membrane"/>
    <property type="evidence" value="ECO:0007669"/>
    <property type="project" value="UniProtKB-SubCell"/>
</dbReference>
<keyword evidence="3 6" id="KW-1133">Transmembrane helix</keyword>
<dbReference type="InterPro" id="IPR001902">
    <property type="entry name" value="SLC26A/SulP_fam"/>
</dbReference>
<dbReference type="Pfam" id="PF00916">
    <property type="entry name" value="Sulfate_transp"/>
    <property type="match status" value="1"/>
</dbReference>
<evidence type="ECO:0000313" key="8">
    <source>
        <dbReference type="EMBL" id="KAI5327448.1"/>
    </source>
</evidence>
<feature type="region of interest" description="Disordered" evidence="5">
    <location>
        <begin position="51"/>
        <end position="80"/>
    </location>
</feature>
<evidence type="ECO:0000256" key="6">
    <source>
        <dbReference type="SAM" id="Phobius"/>
    </source>
</evidence>
<evidence type="ECO:0000313" key="9">
    <source>
        <dbReference type="Proteomes" id="UP001054821"/>
    </source>
</evidence>
<accession>A0AAD4VN22</accession>
<evidence type="ECO:0000256" key="3">
    <source>
        <dbReference type="ARBA" id="ARBA00022989"/>
    </source>
</evidence>
<keyword evidence="4 6" id="KW-0472">Membrane</keyword>
<evidence type="ECO:0000256" key="4">
    <source>
        <dbReference type="ARBA" id="ARBA00023136"/>
    </source>
</evidence>
<gene>
    <name evidence="8" type="ORF">L3X38_026844</name>
</gene>
<dbReference type="InterPro" id="IPR011547">
    <property type="entry name" value="SLC26A/SulP_dom"/>
</dbReference>
<feature type="domain" description="SLC26A/SulP transporter" evidence="7">
    <location>
        <begin position="85"/>
        <end position="176"/>
    </location>
</feature>
<evidence type="ECO:0000256" key="5">
    <source>
        <dbReference type="SAM" id="MobiDB-lite"/>
    </source>
</evidence>
<name>A0AAD4VN22_PRUDU</name>
<keyword evidence="2 6" id="KW-0812">Transmembrane</keyword>
<comment type="subcellular location">
    <subcellularLocation>
        <location evidence="1">Membrane</location>
        <topology evidence="1">Multi-pass membrane protein</topology>
    </subcellularLocation>
</comment>
<feature type="transmembrane region" description="Helical" evidence="6">
    <location>
        <begin position="131"/>
        <end position="151"/>
    </location>
</feature>
<dbReference type="EMBL" id="JAJFAZ020000005">
    <property type="protein sequence ID" value="KAI5327448.1"/>
    <property type="molecule type" value="Genomic_DNA"/>
</dbReference>
<dbReference type="PANTHER" id="PTHR11814">
    <property type="entry name" value="SULFATE TRANSPORTER"/>
    <property type="match status" value="1"/>
</dbReference>
<comment type="caution">
    <text evidence="8">The sequence shown here is derived from an EMBL/GenBank/DDBJ whole genome shotgun (WGS) entry which is preliminary data.</text>
</comment>
<dbReference type="AlphaFoldDB" id="A0AAD4VN22"/>
<evidence type="ECO:0000256" key="1">
    <source>
        <dbReference type="ARBA" id="ARBA00004141"/>
    </source>
</evidence>
<proteinExistence type="predicted"/>
<keyword evidence="9" id="KW-1185">Reference proteome</keyword>
<feature type="transmembrane region" description="Helical" evidence="6">
    <location>
        <begin position="88"/>
        <end position="108"/>
    </location>
</feature>